<dbReference type="AlphaFoldDB" id="A0A9D1GIF3"/>
<reference evidence="2" key="1">
    <citation type="submission" date="2020-10" db="EMBL/GenBank/DDBJ databases">
        <authorList>
            <person name="Gilroy R."/>
        </authorList>
    </citation>
    <scope>NUCLEOTIDE SEQUENCE</scope>
    <source>
        <strain evidence="2">CHK123-3438</strain>
    </source>
</reference>
<dbReference type="Gene3D" id="3.40.50.720">
    <property type="entry name" value="NAD(P)-binding Rossmann-like Domain"/>
    <property type="match status" value="1"/>
</dbReference>
<dbReference type="Pfam" id="PF01408">
    <property type="entry name" value="GFO_IDH_MocA"/>
    <property type="match status" value="1"/>
</dbReference>
<gene>
    <name evidence="2" type="ORF">IAB60_01900</name>
</gene>
<name>A0A9D1GIF3_9FIRM</name>
<feature type="domain" description="Gfo/Idh/MocA-like oxidoreductase N-terminal" evidence="1">
    <location>
        <begin position="4"/>
        <end position="119"/>
    </location>
</feature>
<reference evidence="2" key="2">
    <citation type="journal article" date="2021" name="PeerJ">
        <title>Extensive microbial diversity within the chicken gut microbiome revealed by metagenomics and culture.</title>
        <authorList>
            <person name="Gilroy R."/>
            <person name="Ravi A."/>
            <person name="Getino M."/>
            <person name="Pursley I."/>
            <person name="Horton D.L."/>
            <person name="Alikhan N.F."/>
            <person name="Baker D."/>
            <person name="Gharbi K."/>
            <person name="Hall N."/>
            <person name="Watson M."/>
            <person name="Adriaenssens E.M."/>
            <person name="Foster-Nyarko E."/>
            <person name="Jarju S."/>
            <person name="Secka A."/>
            <person name="Antonio M."/>
            <person name="Oren A."/>
            <person name="Chaudhuri R.R."/>
            <person name="La Ragione R."/>
            <person name="Hildebrand F."/>
            <person name="Pallen M.J."/>
        </authorList>
    </citation>
    <scope>NUCLEOTIDE SEQUENCE</scope>
    <source>
        <strain evidence="2">CHK123-3438</strain>
    </source>
</reference>
<sequence>MKPIRYAVIGSGWRAAFYGRIAQKLPEQFELCMLLCRTEEKAARLRRELKVPVSTCEEDVFAAQPDFVVSAVSKGNMTDTVIRWMEYGYPVLSETPAALDYSQMVHLWELICSKDAACRMQTAEQYWLYPSWEARIHILQSGLLGEPVSVHLSAMHDYHAASIIRRLLGTGLDEIRLTGKTFSFPVTDTRTRYEILTEGTVSQKDERHAILEYENGKTAFYDFLSDQYRSPIRNPSVIIRGTRGEILNDTVCWLDEQNLPRREKLQIRRDPVSHEVLSITFQGQVLYSPVFGVCGLTEDETAIARLLLGMKEYIDTGQKIYPMKEALEDAYIGTLMNQLGADGWNSAASAPRPWKNTGGIQ</sequence>
<evidence type="ECO:0000313" key="3">
    <source>
        <dbReference type="Proteomes" id="UP000886860"/>
    </source>
</evidence>
<dbReference type="GO" id="GO:0000166">
    <property type="term" value="F:nucleotide binding"/>
    <property type="evidence" value="ECO:0007669"/>
    <property type="project" value="InterPro"/>
</dbReference>
<dbReference type="Proteomes" id="UP000886860">
    <property type="component" value="Unassembled WGS sequence"/>
</dbReference>
<comment type="caution">
    <text evidence="2">The sequence shown here is derived from an EMBL/GenBank/DDBJ whole genome shotgun (WGS) entry which is preliminary data.</text>
</comment>
<dbReference type="EMBL" id="DVKS01000036">
    <property type="protein sequence ID" value="HIT40844.1"/>
    <property type="molecule type" value="Genomic_DNA"/>
</dbReference>
<dbReference type="SUPFAM" id="SSF55347">
    <property type="entry name" value="Glyceraldehyde-3-phosphate dehydrogenase-like, C-terminal domain"/>
    <property type="match status" value="1"/>
</dbReference>
<organism evidence="2 3">
    <name type="scientific">Candidatus Caccovicinus merdipullorum</name>
    <dbReference type="NCBI Taxonomy" id="2840724"/>
    <lineage>
        <taxon>Bacteria</taxon>
        <taxon>Bacillati</taxon>
        <taxon>Bacillota</taxon>
        <taxon>Clostridia</taxon>
        <taxon>Eubacteriales</taxon>
        <taxon>Candidatus Caccovicinus</taxon>
    </lineage>
</organism>
<protein>
    <submittedName>
        <fullName evidence="2">Gfo/Idh/MocA family oxidoreductase</fullName>
    </submittedName>
</protein>
<evidence type="ECO:0000313" key="2">
    <source>
        <dbReference type="EMBL" id="HIT40844.1"/>
    </source>
</evidence>
<dbReference type="SUPFAM" id="SSF51735">
    <property type="entry name" value="NAD(P)-binding Rossmann-fold domains"/>
    <property type="match status" value="1"/>
</dbReference>
<evidence type="ECO:0000259" key="1">
    <source>
        <dbReference type="Pfam" id="PF01408"/>
    </source>
</evidence>
<dbReference type="InterPro" id="IPR036291">
    <property type="entry name" value="NAD(P)-bd_dom_sf"/>
</dbReference>
<accession>A0A9D1GIF3</accession>
<proteinExistence type="predicted"/>
<dbReference type="InterPro" id="IPR000683">
    <property type="entry name" value="Gfo/Idh/MocA-like_OxRdtase_N"/>
</dbReference>